<evidence type="ECO:0000256" key="11">
    <source>
        <dbReference type="HAMAP-Rule" id="MF_00165"/>
    </source>
</evidence>
<comment type="function">
    <text evidence="10 11">Phosphorylation of dTMP to form dTDP in both de novo and salvage pathways of dTTP synthesis.</text>
</comment>
<keyword evidence="8 11" id="KW-0067">ATP-binding</keyword>
<evidence type="ECO:0000256" key="12">
    <source>
        <dbReference type="SAM" id="MobiDB-lite"/>
    </source>
</evidence>
<feature type="binding site" evidence="11">
    <location>
        <begin position="16"/>
        <end position="23"/>
    </location>
    <ligand>
        <name>ATP</name>
        <dbReference type="ChEBI" id="CHEBI:30616"/>
    </ligand>
</feature>
<comment type="caution">
    <text evidence="14">The sequence shown here is derived from an EMBL/GenBank/DDBJ whole genome shotgun (WGS) entry which is preliminary data.</text>
</comment>
<dbReference type="GO" id="GO:0005524">
    <property type="term" value="F:ATP binding"/>
    <property type="evidence" value="ECO:0007669"/>
    <property type="project" value="UniProtKB-UniRule"/>
</dbReference>
<dbReference type="CDD" id="cd01672">
    <property type="entry name" value="TMPK"/>
    <property type="match status" value="1"/>
</dbReference>
<organism evidence="14 15">
    <name type="scientific">Micrococcus luteus</name>
    <name type="common">Micrococcus lysodeikticus</name>
    <dbReference type="NCBI Taxonomy" id="1270"/>
    <lineage>
        <taxon>Bacteria</taxon>
        <taxon>Bacillati</taxon>
        <taxon>Actinomycetota</taxon>
        <taxon>Actinomycetes</taxon>
        <taxon>Micrococcales</taxon>
        <taxon>Micrococcaceae</taxon>
        <taxon>Micrococcus</taxon>
    </lineage>
</organism>
<dbReference type="GO" id="GO:0006235">
    <property type="term" value="P:dTTP biosynthetic process"/>
    <property type="evidence" value="ECO:0007669"/>
    <property type="project" value="UniProtKB-UniRule"/>
</dbReference>
<dbReference type="Proteomes" id="UP000234847">
    <property type="component" value="Unassembled WGS sequence"/>
</dbReference>
<evidence type="ECO:0000256" key="4">
    <source>
        <dbReference type="ARBA" id="ARBA00022679"/>
    </source>
</evidence>
<evidence type="ECO:0000256" key="3">
    <source>
        <dbReference type="ARBA" id="ARBA00017144"/>
    </source>
</evidence>
<dbReference type="NCBIfam" id="TIGR00041">
    <property type="entry name" value="DTMP_kinase"/>
    <property type="match status" value="1"/>
</dbReference>
<evidence type="ECO:0000256" key="6">
    <source>
        <dbReference type="ARBA" id="ARBA00022741"/>
    </source>
</evidence>
<dbReference type="InterPro" id="IPR027417">
    <property type="entry name" value="P-loop_NTPase"/>
</dbReference>
<comment type="similarity">
    <text evidence="1 11">Belongs to the thymidylate kinase family.</text>
</comment>
<dbReference type="RefSeq" id="WP_036316043.1">
    <property type="nucleotide sequence ID" value="NZ_CANMWH010000005.1"/>
</dbReference>
<proteinExistence type="inferred from homology"/>
<dbReference type="Pfam" id="PF02223">
    <property type="entry name" value="Thymidylate_kin"/>
    <property type="match status" value="1"/>
</dbReference>
<evidence type="ECO:0000256" key="9">
    <source>
        <dbReference type="ARBA" id="ARBA00048743"/>
    </source>
</evidence>
<feature type="domain" description="Thymidylate kinase-like" evidence="13">
    <location>
        <begin position="14"/>
        <end position="205"/>
    </location>
</feature>
<dbReference type="GO" id="GO:0005829">
    <property type="term" value="C:cytosol"/>
    <property type="evidence" value="ECO:0007669"/>
    <property type="project" value="TreeGrafter"/>
</dbReference>
<evidence type="ECO:0000256" key="8">
    <source>
        <dbReference type="ARBA" id="ARBA00022840"/>
    </source>
</evidence>
<feature type="region of interest" description="Disordered" evidence="12">
    <location>
        <begin position="151"/>
        <end position="170"/>
    </location>
</feature>
<evidence type="ECO:0000256" key="10">
    <source>
        <dbReference type="ARBA" id="ARBA00057735"/>
    </source>
</evidence>
<accession>A0AAP3A9Q7</accession>
<dbReference type="InterPro" id="IPR018095">
    <property type="entry name" value="Thymidylate_kin_CS"/>
</dbReference>
<dbReference type="GO" id="GO:0006227">
    <property type="term" value="P:dUDP biosynthetic process"/>
    <property type="evidence" value="ECO:0007669"/>
    <property type="project" value="TreeGrafter"/>
</dbReference>
<evidence type="ECO:0000256" key="2">
    <source>
        <dbReference type="ARBA" id="ARBA00012980"/>
    </source>
</evidence>
<dbReference type="PANTHER" id="PTHR10344:SF4">
    <property type="entry name" value="UMP-CMP KINASE 2, MITOCHONDRIAL"/>
    <property type="match status" value="1"/>
</dbReference>
<dbReference type="FunFam" id="3.40.50.300:FF:000225">
    <property type="entry name" value="Thymidylate kinase"/>
    <property type="match status" value="1"/>
</dbReference>
<keyword evidence="6 11" id="KW-0547">Nucleotide-binding</keyword>
<gene>
    <name evidence="11" type="primary">tmk</name>
    <name evidence="14" type="ORF">CYJ95_09995</name>
</gene>
<dbReference type="PANTHER" id="PTHR10344">
    <property type="entry name" value="THYMIDYLATE KINASE"/>
    <property type="match status" value="1"/>
</dbReference>
<sequence length="219" mass="23169">MSTQTEHRGLFVAVEGPDGSGKSTQARALTEALRAAGHEVVLTREPGGSDLGETLRELLLDPGHAPVDPRTEALLFAAARSAHAVRTLRPALARGAVVVTDRYVDSSVAYQGAARGLGEARIAALNEWATDGLVPDLTVLIDVDAATAADRRDRRAAEGEGTPDRMERETADRHEALRAAFLARAAAAPERYLVLDGALPPQELTARALARVTAQAADR</sequence>
<dbReference type="GO" id="GO:0006233">
    <property type="term" value="P:dTDP biosynthetic process"/>
    <property type="evidence" value="ECO:0007669"/>
    <property type="project" value="InterPro"/>
</dbReference>
<protein>
    <recommendedName>
        <fullName evidence="3 11">Thymidylate kinase</fullName>
        <ecNumber evidence="2 11">2.7.4.9</ecNumber>
    </recommendedName>
    <alternativeName>
        <fullName evidence="11">dTMP kinase</fullName>
    </alternativeName>
</protein>
<dbReference type="AlphaFoldDB" id="A0AAP3A9Q7"/>
<dbReference type="InterPro" id="IPR018094">
    <property type="entry name" value="Thymidylate_kinase"/>
</dbReference>
<dbReference type="EC" id="2.7.4.9" evidence="2 11"/>
<evidence type="ECO:0000256" key="1">
    <source>
        <dbReference type="ARBA" id="ARBA00009776"/>
    </source>
</evidence>
<comment type="catalytic activity">
    <reaction evidence="9 11">
        <text>dTMP + ATP = dTDP + ADP</text>
        <dbReference type="Rhea" id="RHEA:13517"/>
        <dbReference type="ChEBI" id="CHEBI:30616"/>
        <dbReference type="ChEBI" id="CHEBI:58369"/>
        <dbReference type="ChEBI" id="CHEBI:63528"/>
        <dbReference type="ChEBI" id="CHEBI:456216"/>
        <dbReference type="EC" id="2.7.4.9"/>
    </reaction>
</comment>
<keyword evidence="5 11" id="KW-0545">Nucleotide biosynthesis</keyword>
<evidence type="ECO:0000259" key="13">
    <source>
        <dbReference type="Pfam" id="PF02223"/>
    </source>
</evidence>
<evidence type="ECO:0000256" key="7">
    <source>
        <dbReference type="ARBA" id="ARBA00022777"/>
    </source>
</evidence>
<name>A0AAP3A9Q7_MICLU</name>
<dbReference type="EMBL" id="PKJT01000012">
    <property type="protein sequence ID" value="PKZ80851.1"/>
    <property type="molecule type" value="Genomic_DNA"/>
</dbReference>
<dbReference type="InterPro" id="IPR039430">
    <property type="entry name" value="Thymidylate_kin-like_dom"/>
</dbReference>
<evidence type="ECO:0000313" key="14">
    <source>
        <dbReference type="EMBL" id="PKZ80851.1"/>
    </source>
</evidence>
<dbReference type="SUPFAM" id="SSF52540">
    <property type="entry name" value="P-loop containing nucleoside triphosphate hydrolases"/>
    <property type="match status" value="1"/>
</dbReference>
<keyword evidence="7 11" id="KW-0418">Kinase</keyword>
<evidence type="ECO:0000256" key="5">
    <source>
        <dbReference type="ARBA" id="ARBA00022727"/>
    </source>
</evidence>
<reference evidence="14 15" key="1">
    <citation type="submission" date="2017-12" db="EMBL/GenBank/DDBJ databases">
        <title>Phylogenetic diversity of female urinary microbiome.</title>
        <authorList>
            <person name="Thomas-White K."/>
            <person name="Wolfe A.J."/>
        </authorList>
    </citation>
    <scope>NUCLEOTIDE SEQUENCE [LARGE SCALE GENOMIC DNA]</scope>
    <source>
        <strain evidence="14 15">UMB0038</strain>
    </source>
</reference>
<dbReference type="GO" id="GO:0004798">
    <property type="term" value="F:dTMP kinase activity"/>
    <property type="evidence" value="ECO:0007669"/>
    <property type="project" value="UniProtKB-UniRule"/>
</dbReference>
<dbReference type="PROSITE" id="PS01331">
    <property type="entry name" value="THYMIDYLATE_KINASE"/>
    <property type="match status" value="1"/>
</dbReference>
<dbReference type="HAMAP" id="MF_00165">
    <property type="entry name" value="Thymidylate_kinase"/>
    <property type="match status" value="1"/>
</dbReference>
<dbReference type="Gene3D" id="3.40.50.300">
    <property type="entry name" value="P-loop containing nucleotide triphosphate hydrolases"/>
    <property type="match status" value="1"/>
</dbReference>
<evidence type="ECO:0000313" key="15">
    <source>
        <dbReference type="Proteomes" id="UP000234847"/>
    </source>
</evidence>
<keyword evidence="4 11" id="KW-0808">Transferase</keyword>
<feature type="region of interest" description="Disordered" evidence="12">
    <location>
        <begin position="1"/>
        <end position="23"/>
    </location>
</feature>